<sequence length="96" mass="10747">MTSPSSSSETNFENAPSDSYVPSFDSHSQIFMCNVEWLQSAENNGIPIVDLILKRVRSRLRKAFGSAIPILENEPTNEQTPPPVPSRVPHTRTQKH</sequence>
<evidence type="ECO:0000256" key="1">
    <source>
        <dbReference type="SAM" id="MobiDB-lite"/>
    </source>
</evidence>
<evidence type="ECO:0000313" key="3">
    <source>
        <dbReference type="Proteomes" id="UP000823775"/>
    </source>
</evidence>
<reference evidence="2 3" key="1">
    <citation type="journal article" date="2021" name="BMC Genomics">
        <title>Datura genome reveals duplications of psychoactive alkaloid biosynthetic genes and high mutation rate following tissue culture.</title>
        <authorList>
            <person name="Rajewski A."/>
            <person name="Carter-House D."/>
            <person name="Stajich J."/>
            <person name="Litt A."/>
        </authorList>
    </citation>
    <scope>NUCLEOTIDE SEQUENCE [LARGE SCALE GENOMIC DNA]</scope>
    <source>
        <strain evidence="2">AR-01</strain>
    </source>
</reference>
<keyword evidence="3" id="KW-1185">Reference proteome</keyword>
<comment type="caution">
    <text evidence="2">The sequence shown here is derived from an EMBL/GenBank/DDBJ whole genome shotgun (WGS) entry which is preliminary data.</text>
</comment>
<feature type="region of interest" description="Disordered" evidence="1">
    <location>
        <begin position="67"/>
        <end position="96"/>
    </location>
</feature>
<accession>A0ABS8UUA5</accession>
<organism evidence="2 3">
    <name type="scientific">Datura stramonium</name>
    <name type="common">Jimsonweed</name>
    <name type="synonym">Common thornapple</name>
    <dbReference type="NCBI Taxonomy" id="4076"/>
    <lineage>
        <taxon>Eukaryota</taxon>
        <taxon>Viridiplantae</taxon>
        <taxon>Streptophyta</taxon>
        <taxon>Embryophyta</taxon>
        <taxon>Tracheophyta</taxon>
        <taxon>Spermatophyta</taxon>
        <taxon>Magnoliopsida</taxon>
        <taxon>eudicotyledons</taxon>
        <taxon>Gunneridae</taxon>
        <taxon>Pentapetalae</taxon>
        <taxon>asterids</taxon>
        <taxon>lamiids</taxon>
        <taxon>Solanales</taxon>
        <taxon>Solanaceae</taxon>
        <taxon>Solanoideae</taxon>
        <taxon>Datureae</taxon>
        <taxon>Datura</taxon>
    </lineage>
</organism>
<proteinExistence type="predicted"/>
<dbReference type="Proteomes" id="UP000823775">
    <property type="component" value="Unassembled WGS sequence"/>
</dbReference>
<protein>
    <submittedName>
        <fullName evidence="2">Uncharacterized protein</fullName>
    </submittedName>
</protein>
<name>A0ABS8UUA5_DATST</name>
<dbReference type="EMBL" id="JACEIK010002519">
    <property type="protein sequence ID" value="MCD9637606.1"/>
    <property type="molecule type" value="Genomic_DNA"/>
</dbReference>
<gene>
    <name evidence="2" type="ORF">HAX54_020984</name>
</gene>
<evidence type="ECO:0000313" key="2">
    <source>
        <dbReference type="EMBL" id="MCD9637606.1"/>
    </source>
</evidence>